<feature type="transmembrane region" description="Helical" evidence="3">
    <location>
        <begin position="295"/>
        <end position="319"/>
    </location>
</feature>
<feature type="transmembrane region" description="Helical" evidence="3">
    <location>
        <begin position="528"/>
        <end position="549"/>
    </location>
</feature>
<dbReference type="RefSeq" id="WP_183674656.1">
    <property type="nucleotide sequence ID" value="NZ_CBCRYX010000005.1"/>
</dbReference>
<reference evidence="5 6" key="1">
    <citation type="submission" date="2020-08" db="EMBL/GenBank/DDBJ databases">
        <title>Genomic Encyclopedia of Type Strains, Phase IV (KMG-IV): sequencing the most valuable type-strain genomes for metagenomic binning, comparative biology and taxonomic classification.</title>
        <authorList>
            <person name="Goeker M."/>
        </authorList>
    </citation>
    <scope>NUCLEOTIDE SEQUENCE [LARGE SCALE GENOMIC DNA]</scope>
    <source>
        <strain evidence="5 6">DSM 19163</strain>
    </source>
</reference>
<comment type="caution">
    <text evidence="5">The sequence shown here is derived from an EMBL/GenBank/DDBJ whole genome shotgun (WGS) entry which is preliminary data.</text>
</comment>
<feature type="transmembrane region" description="Helical" evidence="3">
    <location>
        <begin position="422"/>
        <end position="444"/>
    </location>
</feature>
<dbReference type="GO" id="GO:0004129">
    <property type="term" value="F:cytochrome-c oxidase activity"/>
    <property type="evidence" value="ECO:0007669"/>
    <property type="project" value="InterPro"/>
</dbReference>
<keyword evidence="3" id="KW-1133">Transmembrane helix</keyword>
<dbReference type="PANTHER" id="PTHR10422:SF40">
    <property type="entry name" value="CYTOCHROME C OXIDASE SUBUNIT I"/>
    <property type="match status" value="1"/>
</dbReference>
<feature type="transmembrane region" description="Helical" evidence="3">
    <location>
        <begin position="348"/>
        <end position="367"/>
    </location>
</feature>
<proteinExistence type="predicted"/>
<gene>
    <name evidence="5" type="ORF">HNQ45_001229</name>
</gene>
<sequence length="562" mass="62525">MAKSYLNTTQNEIYSADTVINKKDSKLVLANMIWVILALVIGGTAGALQTFVRSGYFELPLGIGYYQILTLHGVILALVLTFFFIVGFQTAAVSRAMGGLTDGERKAGWIGFWLMTIGVLMAASMILTNQASVLYTFYAPLQAHGLFYVGLTLVIVGTWIATGAQTKRYFRWRKQNPGQKTPTIAYFVAINNVMWYVCTIGVAASALTQLIPWSFGLIDTVNVKLTRTLFWYFGHALVYFWLLPAYMVWYAVLPKIIGVKGFSDKLARLSFVLFLFFSIPVGIHHQLVEPGIDAFWKGLQVVLTFMVIVPSLITAFSLFASFETYGRKKGATGLFDWFKKLPWNDSRFVLPFVGMLFFVPGGIGGIINASGQMNQVVHNTIWVVGHFHITVGAPVVLTYFGAMMFLLPHLVGGKMTKLTNSLGLWLAYTWALGMGIMSFAMHMAGLKGAPRRSTFSEYGGHELAQEWISYQLLQAIGGSFLLIAIIIAFFAFFLSLRTPKSDTVEEFPIARFMDDGDAPLAWVENWRLLIIITIFLVVIAYTVPVSQIFTENIPGSPGFKAW</sequence>
<dbReference type="EMBL" id="JACHHF010000006">
    <property type="protein sequence ID" value="MBB5176342.1"/>
    <property type="molecule type" value="Genomic_DNA"/>
</dbReference>
<dbReference type="GO" id="GO:0020037">
    <property type="term" value="F:heme binding"/>
    <property type="evidence" value="ECO:0007669"/>
    <property type="project" value="InterPro"/>
</dbReference>
<protein>
    <submittedName>
        <fullName evidence="5">Cytochrome c oxidase subunit 1</fullName>
    </submittedName>
</protein>
<dbReference type="PROSITE" id="PS50855">
    <property type="entry name" value="COX1"/>
    <property type="match status" value="1"/>
</dbReference>
<dbReference type="InterPro" id="IPR033943">
    <property type="entry name" value="Ba3-like_Oxidase_I"/>
</dbReference>
<evidence type="ECO:0000256" key="2">
    <source>
        <dbReference type="ARBA" id="ARBA00022982"/>
    </source>
</evidence>
<keyword evidence="6" id="KW-1185">Reference proteome</keyword>
<keyword evidence="2" id="KW-0249">Electron transport</keyword>
<feature type="transmembrane region" description="Helical" evidence="3">
    <location>
        <begin position="231"/>
        <end position="253"/>
    </location>
</feature>
<keyword evidence="1" id="KW-0813">Transport</keyword>
<feature type="transmembrane region" description="Helical" evidence="3">
    <location>
        <begin position="265"/>
        <end position="283"/>
    </location>
</feature>
<dbReference type="CDD" id="cd01660">
    <property type="entry name" value="ba3-like_Oxidase_I"/>
    <property type="match status" value="1"/>
</dbReference>
<dbReference type="PRINTS" id="PR01165">
    <property type="entry name" value="CYCOXIDASEI"/>
</dbReference>
<dbReference type="SUPFAM" id="SSF81442">
    <property type="entry name" value="Cytochrome c oxidase subunit I-like"/>
    <property type="match status" value="1"/>
</dbReference>
<feature type="domain" description="Cytochrome oxidase subunit I profile" evidence="4">
    <location>
        <begin position="32"/>
        <end position="505"/>
    </location>
</feature>
<dbReference type="InterPro" id="IPR023616">
    <property type="entry name" value="Cyt_c_oxase-like_su1_dom"/>
</dbReference>
<dbReference type="GO" id="GO:0009060">
    <property type="term" value="P:aerobic respiration"/>
    <property type="evidence" value="ECO:0007669"/>
    <property type="project" value="InterPro"/>
</dbReference>
<dbReference type="Proteomes" id="UP000579136">
    <property type="component" value="Unassembled WGS sequence"/>
</dbReference>
<feature type="transmembrane region" description="Helical" evidence="3">
    <location>
        <begin position="146"/>
        <end position="164"/>
    </location>
</feature>
<feature type="transmembrane region" description="Helical" evidence="3">
    <location>
        <begin position="32"/>
        <end position="52"/>
    </location>
</feature>
<feature type="transmembrane region" description="Helical" evidence="3">
    <location>
        <begin position="184"/>
        <end position="211"/>
    </location>
</feature>
<dbReference type="PANTHER" id="PTHR10422">
    <property type="entry name" value="CYTOCHROME C OXIDASE SUBUNIT 1"/>
    <property type="match status" value="1"/>
</dbReference>
<feature type="transmembrane region" description="Helical" evidence="3">
    <location>
        <begin position="472"/>
        <end position="494"/>
    </location>
</feature>
<dbReference type="InterPro" id="IPR000883">
    <property type="entry name" value="Cyt_C_Oxase_1"/>
</dbReference>
<feature type="transmembrane region" description="Helical" evidence="3">
    <location>
        <begin position="64"/>
        <end position="86"/>
    </location>
</feature>
<evidence type="ECO:0000259" key="4">
    <source>
        <dbReference type="PROSITE" id="PS50855"/>
    </source>
</evidence>
<evidence type="ECO:0000256" key="1">
    <source>
        <dbReference type="ARBA" id="ARBA00022660"/>
    </source>
</evidence>
<feature type="transmembrane region" description="Helical" evidence="3">
    <location>
        <begin position="107"/>
        <end position="126"/>
    </location>
</feature>
<dbReference type="AlphaFoldDB" id="A0A9Q2D0K4"/>
<organism evidence="5 6">
    <name type="scientific">Nosocomiicoccus ampullae</name>
    <dbReference type="NCBI Taxonomy" id="489910"/>
    <lineage>
        <taxon>Bacteria</taxon>
        <taxon>Bacillati</taxon>
        <taxon>Bacillota</taxon>
        <taxon>Bacilli</taxon>
        <taxon>Bacillales</taxon>
        <taxon>Staphylococcaceae</taxon>
        <taxon>Nosocomiicoccus</taxon>
    </lineage>
</organism>
<evidence type="ECO:0000313" key="6">
    <source>
        <dbReference type="Proteomes" id="UP000579136"/>
    </source>
</evidence>
<keyword evidence="3" id="KW-0812">Transmembrane</keyword>
<feature type="transmembrane region" description="Helical" evidence="3">
    <location>
        <begin position="387"/>
        <end position="410"/>
    </location>
</feature>
<keyword evidence="1" id="KW-0679">Respiratory chain</keyword>
<name>A0A9Q2D0K4_9STAP</name>
<evidence type="ECO:0000256" key="3">
    <source>
        <dbReference type="SAM" id="Phobius"/>
    </source>
</evidence>
<dbReference type="Pfam" id="PF00115">
    <property type="entry name" value="COX1"/>
    <property type="match status" value="1"/>
</dbReference>
<dbReference type="GO" id="GO:0016020">
    <property type="term" value="C:membrane"/>
    <property type="evidence" value="ECO:0007669"/>
    <property type="project" value="InterPro"/>
</dbReference>
<accession>A0A9Q2D0K4</accession>
<keyword evidence="3" id="KW-0472">Membrane</keyword>
<dbReference type="InterPro" id="IPR036927">
    <property type="entry name" value="Cyt_c_oxase-like_su1_sf"/>
</dbReference>
<dbReference type="Gene3D" id="1.20.210.10">
    <property type="entry name" value="Cytochrome c oxidase-like, subunit I domain"/>
    <property type="match status" value="1"/>
</dbReference>
<evidence type="ECO:0000313" key="5">
    <source>
        <dbReference type="EMBL" id="MBB5176342.1"/>
    </source>
</evidence>